<evidence type="ECO:0000256" key="4">
    <source>
        <dbReference type="ARBA" id="ARBA00022912"/>
    </source>
</evidence>
<dbReference type="PROSITE" id="PS50054">
    <property type="entry name" value="TYR_PHOSPHATASE_DUAL"/>
    <property type="match status" value="1"/>
</dbReference>
<dbReference type="PROSITE" id="PS50056">
    <property type="entry name" value="TYR_PHOSPHATASE_2"/>
    <property type="match status" value="1"/>
</dbReference>
<dbReference type="Gene3D" id="3.90.190.10">
    <property type="entry name" value="Protein tyrosine phosphatase superfamily"/>
    <property type="match status" value="1"/>
</dbReference>
<evidence type="ECO:0000259" key="7">
    <source>
        <dbReference type="PROSITE" id="PS50056"/>
    </source>
</evidence>
<dbReference type="EMBL" id="ML213604">
    <property type="protein sequence ID" value="TFK38219.1"/>
    <property type="molecule type" value="Genomic_DNA"/>
</dbReference>
<dbReference type="InterPro" id="IPR029021">
    <property type="entry name" value="Prot-tyrosine_phosphatase-like"/>
</dbReference>
<dbReference type="CDD" id="cd14498">
    <property type="entry name" value="DSP"/>
    <property type="match status" value="1"/>
</dbReference>
<evidence type="ECO:0000256" key="1">
    <source>
        <dbReference type="ARBA" id="ARBA00008601"/>
    </source>
</evidence>
<dbReference type="Proteomes" id="UP000308652">
    <property type="component" value="Unassembled WGS sequence"/>
</dbReference>
<dbReference type="EC" id="3.1.3.48" evidence="2"/>
<keyword evidence="4" id="KW-0904">Protein phosphatase</keyword>
<dbReference type="AlphaFoldDB" id="A0A5C3LY91"/>
<organism evidence="8 9">
    <name type="scientific">Crucibulum laeve</name>
    <dbReference type="NCBI Taxonomy" id="68775"/>
    <lineage>
        <taxon>Eukaryota</taxon>
        <taxon>Fungi</taxon>
        <taxon>Dikarya</taxon>
        <taxon>Basidiomycota</taxon>
        <taxon>Agaricomycotina</taxon>
        <taxon>Agaricomycetes</taxon>
        <taxon>Agaricomycetidae</taxon>
        <taxon>Agaricales</taxon>
        <taxon>Agaricineae</taxon>
        <taxon>Nidulariaceae</taxon>
        <taxon>Crucibulum</taxon>
    </lineage>
</organism>
<dbReference type="Pfam" id="PF00782">
    <property type="entry name" value="DSPc"/>
    <property type="match status" value="1"/>
</dbReference>
<dbReference type="OrthoDB" id="10252009at2759"/>
<dbReference type="InterPro" id="IPR020422">
    <property type="entry name" value="TYR_PHOSPHATASE_DUAL_dom"/>
</dbReference>
<accession>A0A5C3LY91</accession>
<evidence type="ECO:0000256" key="2">
    <source>
        <dbReference type="ARBA" id="ARBA00013064"/>
    </source>
</evidence>
<keyword evidence="9" id="KW-1185">Reference proteome</keyword>
<evidence type="ECO:0000256" key="3">
    <source>
        <dbReference type="ARBA" id="ARBA00022801"/>
    </source>
</evidence>
<dbReference type="SUPFAM" id="SSF52799">
    <property type="entry name" value="(Phosphotyrosine protein) phosphatases II"/>
    <property type="match status" value="1"/>
</dbReference>
<dbReference type="PANTHER" id="PTHR10159">
    <property type="entry name" value="DUAL SPECIFICITY PROTEIN PHOSPHATASE"/>
    <property type="match status" value="1"/>
</dbReference>
<dbReference type="SMART" id="SM00195">
    <property type="entry name" value="DSPc"/>
    <property type="match status" value="1"/>
</dbReference>
<feature type="compositionally biased region" description="Low complexity" evidence="5">
    <location>
        <begin position="28"/>
        <end position="40"/>
    </location>
</feature>
<protein>
    <recommendedName>
        <fullName evidence="2">protein-tyrosine-phosphatase</fullName>
        <ecNumber evidence="2">3.1.3.48</ecNumber>
    </recommendedName>
</protein>
<comment type="similarity">
    <text evidence="1">Belongs to the protein-tyrosine phosphatase family. Non-receptor class dual specificity subfamily.</text>
</comment>
<gene>
    <name evidence="8" type="ORF">BDQ12DRAFT_684194</name>
</gene>
<dbReference type="PANTHER" id="PTHR10159:SF519">
    <property type="entry name" value="DUAL SPECIFICITY PROTEIN PHOSPHATASE MPK3"/>
    <property type="match status" value="1"/>
</dbReference>
<feature type="domain" description="Tyrosine-protein phosphatase" evidence="6">
    <location>
        <begin position="48"/>
        <end position="196"/>
    </location>
</feature>
<dbReference type="InterPro" id="IPR000340">
    <property type="entry name" value="Dual-sp_phosphatase_cat-dom"/>
</dbReference>
<name>A0A5C3LY91_9AGAR</name>
<evidence type="ECO:0000313" key="8">
    <source>
        <dbReference type="EMBL" id="TFK38219.1"/>
    </source>
</evidence>
<proteinExistence type="inferred from homology"/>
<feature type="compositionally biased region" description="Basic residues" evidence="5">
    <location>
        <begin position="1"/>
        <end position="15"/>
    </location>
</feature>
<evidence type="ECO:0000256" key="5">
    <source>
        <dbReference type="SAM" id="MobiDB-lite"/>
    </source>
</evidence>
<evidence type="ECO:0000259" key="6">
    <source>
        <dbReference type="PROSITE" id="PS50054"/>
    </source>
</evidence>
<dbReference type="GO" id="GO:0008330">
    <property type="term" value="F:protein tyrosine/threonine phosphatase activity"/>
    <property type="evidence" value="ECO:0007669"/>
    <property type="project" value="TreeGrafter"/>
</dbReference>
<sequence>MSYSHHHGRSGHHPRAYTPWSLQPTGMTTSAPSASPFSPTNHVRTARNASEIIPRLYISDLSFAENPGLLSSYRITHIMSTLPDNVYRPPPSLLPFQPARMQIPVEDTPFAELAAHLPTTTAWIRAALAADPEARVLVHCVEGVSRSVSVVAAFLMSQYGWTADQAVQYVKSKRMQADPNFGFVQQLHEYGRDSLGMGQARR</sequence>
<dbReference type="GO" id="GO:0017017">
    <property type="term" value="F:MAP kinase tyrosine/serine/threonine phosphatase activity"/>
    <property type="evidence" value="ECO:0007669"/>
    <property type="project" value="TreeGrafter"/>
</dbReference>
<feature type="region of interest" description="Disordered" evidence="5">
    <location>
        <begin position="1"/>
        <end position="42"/>
    </location>
</feature>
<dbReference type="STRING" id="68775.A0A5C3LY91"/>
<dbReference type="InterPro" id="IPR000387">
    <property type="entry name" value="Tyr_Pase_dom"/>
</dbReference>
<dbReference type="GO" id="GO:0043409">
    <property type="term" value="P:negative regulation of MAPK cascade"/>
    <property type="evidence" value="ECO:0007669"/>
    <property type="project" value="TreeGrafter"/>
</dbReference>
<feature type="domain" description="Tyrosine specific protein phosphatases" evidence="7">
    <location>
        <begin position="108"/>
        <end position="174"/>
    </location>
</feature>
<evidence type="ECO:0000313" key="9">
    <source>
        <dbReference type="Proteomes" id="UP000308652"/>
    </source>
</evidence>
<keyword evidence="3" id="KW-0378">Hydrolase</keyword>
<dbReference type="GO" id="GO:0033550">
    <property type="term" value="F:MAP kinase tyrosine phosphatase activity"/>
    <property type="evidence" value="ECO:0007669"/>
    <property type="project" value="TreeGrafter"/>
</dbReference>
<reference evidence="8 9" key="1">
    <citation type="journal article" date="2019" name="Nat. Ecol. Evol.">
        <title>Megaphylogeny resolves global patterns of mushroom evolution.</title>
        <authorList>
            <person name="Varga T."/>
            <person name="Krizsan K."/>
            <person name="Foldi C."/>
            <person name="Dima B."/>
            <person name="Sanchez-Garcia M."/>
            <person name="Sanchez-Ramirez S."/>
            <person name="Szollosi G.J."/>
            <person name="Szarkandi J.G."/>
            <person name="Papp V."/>
            <person name="Albert L."/>
            <person name="Andreopoulos W."/>
            <person name="Angelini C."/>
            <person name="Antonin V."/>
            <person name="Barry K.W."/>
            <person name="Bougher N.L."/>
            <person name="Buchanan P."/>
            <person name="Buyck B."/>
            <person name="Bense V."/>
            <person name="Catcheside P."/>
            <person name="Chovatia M."/>
            <person name="Cooper J."/>
            <person name="Damon W."/>
            <person name="Desjardin D."/>
            <person name="Finy P."/>
            <person name="Geml J."/>
            <person name="Haridas S."/>
            <person name="Hughes K."/>
            <person name="Justo A."/>
            <person name="Karasinski D."/>
            <person name="Kautmanova I."/>
            <person name="Kiss B."/>
            <person name="Kocsube S."/>
            <person name="Kotiranta H."/>
            <person name="LaButti K.M."/>
            <person name="Lechner B.E."/>
            <person name="Liimatainen K."/>
            <person name="Lipzen A."/>
            <person name="Lukacs Z."/>
            <person name="Mihaltcheva S."/>
            <person name="Morgado L.N."/>
            <person name="Niskanen T."/>
            <person name="Noordeloos M.E."/>
            <person name="Ohm R.A."/>
            <person name="Ortiz-Santana B."/>
            <person name="Ovrebo C."/>
            <person name="Racz N."/>
            <person name="Riley R."/>
            <person name="Savchenko A."/>
            <person name="Shiryaev A."/>
            <person name="Soop K."/>
            <person name="Spirin V."/>
            <person name="Szebenyi C."/>
            <person name="Tomsovsky M."/>
            <person name="Tulloss R.E."/>
            <person name="Uehling J."/>
            <person name="Grigoriev I.V."/>
            <person name="Vagvolgyi C."/>
            <person name="Papp T."/>
            <person name="Martin F.M."/>
            <person name="Miettinen O."/>
            <person name="Hibbett D.S."/>
            <person name="Nagy L.G."/>
        </authorList>
    </citation>
    <scope>NUCLEOTIDE SEQUENCE [LARGE SCALE GENOMIC DNA]</scope>
    <source>
        <strain evidence="8 9">CBS 166.37</strain>
    </source>
</reference>
<dbReference type="GO" id="GO:0005737">
    <property type="term" value="C:cytoplasm"/>
    <property type="evidence" value="ECO:0007669"/>
    <property type="project" value="TreeGrafter"/>
</dbReference>